<protein>
    <recommendedName>
        <fullName evidence="2">DUF6265 domain-containing protein</fullName>
    </recommendedName>
</protein>
<keyword evidence="1" id="KW-0732">Signal</keyword>
<comment type="caution">
    <text evidence="3">The sequence shown here is derived from an EMBL/GenBank/DDBJ whole genome shotgun (WGS) entry which is preliminary data.</text>
</comment>
<keyword evidence="4" id="KW-1185">Reference proteome</keyword>
<dbReference type="Proteomes" id="UP000588604">
    <property type="component" value="Unassembled WGS sequence"/>
</dbReference>
<feature type="chain" id="PRO_5032440641" description="DUF6265 domain-containing protein" evidence="1">
    <location>
        <begin position="20"/>
        <end position="167"/>
    </location>
</feature>
<gene>
    <name evidence="3" type="ORF">FHS59_000750</name>
</gene>
<evidence type="ECO:0000313" key="4">
    <source>
        <dbReference type="Proteomes" id="UP000588604"/>
    </source>
</evidence>
<sequence>MKPLLYLLFFIFISSPLFAQIKHLNEGEKPGTGSIEELDWLVGYWTGTGLGGECDETWMPPVDGNMVGTFRFWSEGKLVFTEFMNMVQEGDTFYLKLKHFNPDLSGWEEKEEWTVFRLVETGPNTIWFDGFTMKRLGDEMQLWLELEENGEKTTMEFSYSKKKQLGF</sequence>
<feature type="signal peptide" evidence="1">
    <location>
        <begin position="1"/>
        <end position="19"/>
    </location>
</feature>
<name>A0A841MRG5_9BACT</name>
<reference evidence="3 4" key="1">
    <citation type="submission" date="2020-08" db="EMBL/GenBank/DDBJ databases">
        <title>Genomic Encyclopedia of Type Strains, Phase IV (KMG-IV): sequencing the most valuable type-strain genomes for metagenomic binning, comparative biology and taxonomic classification.</title>
        <authorList>
            <person name="Goeker M."/>
        </authorList>
    </citation>
    <scope>NUCLEOTIDE SEQUENCE [LARGE SCALE GENOMIC DNA]</scope>
    <source>
        <strain evidence="3 4">DSM 102044</strain>
    </source>
</reference>
<feature type="domain" description="DUF6265" evidence="2">
    <location>
        <begin position="39"/>
        <end position="145"/>
    </location>
</feature>
<dbReference type="Pfam" id="PF19780">
    <property type="entry name" value="DUF6265"/>
    <property type="match status" value="1"/>
</dbReference>
<evidence type="ECO:0000256" key="1">
    <source>
        <dbReference type="SAM" id="SignalP"/>
    </source>
</evidence>
<organism evidence="3 4">
    <name type="scientific">Algoriphagus iocasae</name>
    <dbReference type="NCBI Taxonomy" id="1836499"/>
    <lineage>
        <taxon>Bacteria</taxon>
        <taxon>Pseudomonadati</taxon>
        <taxon>Bacteroidota</taxon>
        <taxon>Cytophagia</taxon>
        <taxon>Cytophagales</taxon>
        <taxon>Cyclobacteriaceae</taxon>
        <taxon>Algoriphagus</taxon>
    </lineage>
</organism>
<dbReference type="RefSeq" id="WP_184493178.1">
    <property type="nucleotide sequence ID" value="NZ_JACIJO010000001.1"/>
</dbReference>
<proteinExistence type="predicted"/>
<accession>A0A841MRG5</accession>
<dbReference type="EMBL" id="JACIJO010000001">
    <property type="protein sequence ID" value="MBB6325135.1"/>
    <property type="molecule type" value="Genomic_DNA"/>
</dbReference>
<dbReference type="AlphaFoldDB" id="A0A841MRG5"/>
<evidence type="ECO:0000259" key="2">
    <source>
        <dbReference type="Pfam" id="PF19780"/>
    </source>
</evidence>
<dbReference type="InterPro" id="IPR046232">
    <property type="entry name" value="DUF6265"/>
</dbReference>
<evidence type="ECO:0000313" key="3">
    <source>
        <dbReference type="EMBL" id="MBB6325135.1"/>
    </source>
</evidence>